<sequence>MAETTRRRDMTSESGGERCQGADGRVRLIGTAMDLGCAWHGREACLGLDTLLGRKIPAESPNPIAQLPSPLSLPFYRRLSPDSLLDRPSTRLAERSHRVTVRTHHPLLPRSNSELPLDSWVQAKLQTSWSRRATAGNAMHASLGRAPCCPVLPALPRACPRVASVPACVSRDSSRLATADASSSPECTLASPPAARRPQPAPGTRQPVPSPQRHFLVFPEPFDRFLTR</sequence>
<feature type="region of interest" description="Disordered" evidence="1">
    <location>
        <begin position="175"/>
        <end position="214"/>
    </location>
</feature>
<dbReference type="Proteomes" id="UP000325081">
    <property type="component" value="Unassembled WGS sequence"/>
</dbReference>
<evidence type="ECO:0000313" key="2">
    <source>
        <dbReference type="EMBL" id="GER25615.1"/>
    </source>
</evidence>
<name>A0A5A7NYJ2_STRAF</name>
<keyword evidence="3" id="KW-1185">Reference proteome</keyword>
<protein>
    <submittedName>
        <fullName evidence="2">Zinc finger C3HC4-type RING finger family protein</fullName>
    </submittedName>
</protein>
<accession>A0A5A7NYJ2</accession>
<evidence type="ECO:0000256" key="1">
    <source>
        <dbReference type="SAM" id="MobiDB-lite"/>
    </source>
</evidence>
<comment type="caution">
    <text evidence="2">The sequence shown here is derived from an EMBL/GenBank/DDBJ whole genome shotgun (WGS) entry which is preliminary data.</text>
</comment>
<feature type="compositionally biased region" description="Low complexity" evidence="1">
    <location>
        <begin position="192"/>
        <end position="207"/>
    </location>
</feature>
<evidence type="ECO:0000313" key="3">
    <source>
        <dbReference type="Proteomes" id="UP000325081"/>
    </source>
</evidence>
<proteinExistence type="predicted"/>
<feature type="region of interest" description="Disordered" evidence="1">
    <location>
        <begin position="1"/>
        <end position="21"/>
    </location>
</feature>
<gene>
    <name evidence="2" type="ORF">STAS_01201</name>
</gene>
<reference evidence="3" key="1">
    <citation type="journal article" date="2019" name="Curr. Biol.">
        <title>Genome Sequence of Striga asiatica Provides Insight into the Evolution of Plant Parasitism.</title>
        <authorList>
            <person name="Yoshida S."/>
            <person name="Kim S."/>
            <person name="Wafula E.K."/>
            <person name="Tanskanen J."/>
            <person name="Kim Y.M."/>
            <person name="Honaas L."/>
            <person name="Yang Z."/>
            <person name="Spallek T."/>
            <person name="Conn C.E."/>
            <person name="Ichihashi Y."/>
            <person name="Cheong K."/>
            <person name="Cui S."/>
            <person name="Der J.P."/>
            <person name="Gundlach H."/>
            <person name="Jiao Y."/>
            <person name="Hori C."/>
            <person name="Ishida J.K."/>
            <person name="Kasahara H."/>
            <person name="Kiba T."/>
            <person name="Kim M.S."/>
            <person name="Koo N."/>
            <person name="Laohavisit A."/>
            <person name="Lee Y.H."/>
            <person name="Lumba S."/>
            <person name="McCourt P."/>
            <person name="Mortimer J.C."/>
            <person name="Mutuku J.M."/>
            <person name="Nomura T."/>
            <person name="Sasaki-Sekimoto Y."/>
            <person name="Seto Y."/>
            <person name="Wang Y."/>
            <person name="Wakatake T."/>
            <person name="Sakakibara H."/>
            <person name="Demura T."/>
            <person name="Yamaguchi S."/>
            <person name="Yoneyama K."/>
            <person name="Manabe R.I."/>
            <person name="Nelson D.C."/>
            <person name="Schulman A.H."/>
            <person name="Timko M.P."/>
            <person name="dePamphilis C.W."/>
            <person name="Choi D."/>
            <person name="Shirasu K."/>
        </authorList>
    </citation>
    <scope>NUCLEOTIDE SEQUENCE [LARGE SCALE GENOMIC DNA]</scope>
    <source>
        <strain evidence="3">cv. UVA1</strain>
    </source>
</reference>
<feature type="compositionally biased region" description="Basic and acidic residues" evidence="1">
    <location>
        <begin position="1"/>
        <end position="11"/>
    </location>
</feature>
<dbReference type="EMBL" id="BKCP01000336">
    <property type="protein sequence ID" value="GER25615.1"/>
    <property type="molecule type" value="Genomic_DNA"/>
</dbReference>
<organism evidence="2 3">
    <name type="scientific">Striga asiatica</name>
    <name type="common">Asiatic witchweed</name>
    <name type="synonym">Buchnera asiatica</name>
    <dbReference type="NCBI Taxonomy" id="4170"/>
    <lineage>
        <taxon>Eukaryota</taxon>
        <taxon>Viridiplantae</taxon>
        <taxon>Streptophyta</taxon>
        <taxon>Embryophyta</taxon>
        <taxon>Tracheophyta</taxon>
        <taxon>Spermatophyta</taxon>
        <taxon>Magnoliopsida</taxon>
        <taxon>eudicotyledons</taxon>
        <taxon>Gunneridae</taxon>
        <taxon>Pentapetalae</taxon>
        <taxon>asterids</taxon>
        <taxon>lamiids</taxon>
        <taxon>Lamiales</taxon>
        <taxon>Orobanchaceae</taxon>
        <taxon>Buchnereae</taxon>
        <taxon>Striga</taxon>
    </lineage>
</organism>
<dbReference type="AlphaFoldDB" id="A0A5A7NYJ2"/>